<gene>
    <name evidence="7" type="ORF">PFJ87_03g01640</name>
</gene>
<evidence type="ECO:0000256" key="5">
    <source>
        <dbReference type="ARBA" id="ARBA00023242"/>
    </source>
</evidence>
<evidence type="ECO:0000313" key="7">
    <source>
        <dbReference type="EMBL" id="WEL38304.1"/>
    </source>
</evidence>
<dbReference type="Proteomes" id="UP001217963">
    <property type="component" value="Chromosome III"/>
</dbReference>
<sequence length="138" mass="16346">MKQVRKEIYKSFNKPVSMQHRDMMEQGASARYGDIEFDEGDLSDVRYPDKASYGAYDYSFPFNDQAFQPLYVNAKQLNWIKKRKARRDMLDTLMVTNKRNYLHESRHKHAMKRLRAPSGRFLTKEETEELNRKGGSTN</sequence>
<proteinExistence type="inferred from homology"/>
<organism evidence="7 8">
    <name type="scientific">Encephalitozoon hellem</name>
    <name type="common">Microsporidian parasite</name>
    <dbReference type="NCBI Taxonomy" id="27973"/>
    <lineage>
        <taxon>Eukaryota</taxon>
        <taxon>Fungi</taxon>
        <taxon>Fungi incertae sedis</taxon>
        <taxon>Microsporidia</taxon>
        <taxon>Unikaryonidae</taxon>
        <taxon>Encephalitozoon</taxon>
    </lineage>
</organism>
<protein>
    <recommendedName>
        <fullName evidence="6">Transcriptional activator HAP2</fullName>
    </recommendedName>
</protein>
<comment type="function">
    <text evidence="6">Component of the sequence-specific heterotrimeric transcription factor (NF-Y) which specifically recognizes a 5'-CCAAT-3' box motif found in the promoters of its target genes.</text>
</comment>
<keyword evidence="3 6" id="KW-0238">DNA-binding</keyword>
<evidence type="ECO:0000313" key="8">
    <source>
        <dbReference type="Proteomes" id="UP001217963"/>
    </source>
</evidence>
<dbReference type="PROSITE" id="PS51152">
    <property type="entry name" value="NFYA_HAP2_2"/>
    <property type="match status" value="1"/>
</dbReference>
<evidence type="ECO:0000256" key="1">
    <source>
        <dbReference type="ARBA" id="ARBA00004123"/>
    </source>
</evidence>
<dbReference type="EMBL" id="CP119064">
    <property type="protein sequence ID" value="WEL38304.1"/>
    <property type="molecule type" value="Genomic_DNA"/>
</dbReference>
<evidence type="ECO:0000256" key="3">
    <source>
        <dbReference type="ARBA" id="ARBA00023125"/>
    </source>
</evidence>
<name>A0ABY8CL85_ENCHE</name>
<evidence type="ECO:0000256" key="2">
    <source>
        <dbReference type="ARBA" id="ARBA00023015"/>
    </source>
</evidence>
<comment type="subcellular location">
    <subcellularLocation>
        <location evidence="1 6">Nucleus</location>
    </subcellularLocation>
</comment>
<keyword evidence="2 6" id="KW-0805">Transcription regulation</keyword>
<dbReference type="Gene3D" id="6.10.250.2430">
    <property type="match status" value="1"/>
</dbReference>
<reference evidence="7 8" key="1">
    <citation type="submission" date="2023-02" db="EMBL/GenBank/DDBJ databases">
        <title>Encephalitozoon hellem ATCC 50451 complete genome.</title>
        <authorList>
            <person name="Mascarenhas dos Santos A.C."/>
            <person name="Julian A.T."/>
            <person name="Pombert J.-F."/>
        </authorList>
    </citation>
    <scope>NUCLEOTIDE SEQUENCE [LARGE SCALE GENOMIC DNA]</scope>
    <source>
        <strain evidence="7 8">ATCC 50451</strain>
    </source>
</reference>
<dbReference type="PANTHER" id="PTHR12632">
    <property type="entry name" value="TRANSCRIPTION FACTOR NF-Y ALPHA-RELATED"/>
    <property type="match status" value="1"/>
</dbReference>
<dbReference type="SMART" id="SM00521">
    <property type="entry name" value="CBF"/>
    <property type="match status" value="1"/>
</dbReference>
<keyword evidence="8" id="KW-1185">Reference proteome</keyword>
<comment type="similarity">
    <text evidence="6">Belongs to the NFYA/HAP2 subunit family.</text>
</comment>
<evidence type="ECO:0000256" key="4">
    <source>
        <dbReference type="ARBA" id="ARBA00023163"/>
    </source>
</evidence>
<evidence type="ECO:0000256" key="6">
    <source>
        <dbReference type="RuleBase" id="RU367155"/>
    </source>
</evidence>
<keyword evidence="4 6" id="KW-0804">Transcription</keyword>
<comment type="subunit">
    <text evidence="6">Heterotrimer.</text>
</comment>
<accession>A0ABY8CL85</accession>
<dbReference type="InterPro" id="IPR001289">
    <property type="entry name" value="NFYA"/>
</dbReference>
<keyword evidence="5 6" id="KW-0539">Nucleus</keyword>
<dbReference type="Pfam" id="PF02045">
    <property type="entry name" value="CBFB_NFYA"/>
    <property type="match status" value="1"/>
</dbReference>